<dbReference type="Pfam" id="PF08722">
    <property type="entry name" value="Tn7_TnsA-like_N"/>
    <property type="match status" value="1"/>
</dbReference>
<accession>A9U715</accession>
<dbReference type="InterPro" id="IPR014833">
    <property type="entry name" value="TnsA_N"/>
</dbReference>
<sequence length="263" mass="30999">MEGNEFIKYYPLTIPRSKKYGNNYWTPRGNKVGKRTIELHSDLEFDHWLTVETNPKVKTYCEQPLQISYVLNGQLRTSVFDMWILYLDDSETFVEVKYEKELVSTHPKYDRTKRQIEAQQEWCRKNYKAYEVRTEKFIRSGRHSIENRTSIATAVLNRSKPACYLDVLSYVSGNSKKIGNIVQELSRYPSDDVNLALKWLYYDGHLIGNIEDQIWGNEMEEQVDPNLWPTVDENSLSEPARTKYIQQIAWIISNTRQELHLAT</sequence>
<dbReference type="AlphaFoldDB" id="A9U715"/>
<protein>
    <submittedName>
        <fullName evidence="2">Predicted protein</fullName>
    </submittedName>
</protein>
<dbReference type="EMBL" id="DS546303">
    <property type="protein sequence ID" value="EDQ48538.1"/>
    <property type="molecule type" value="Genomic_DNA"/>
</dbReference>
<gene>
    <name evidence="2" type="ORF">PHYPADRAFT_103659</name>
</gene>
<name>A9U715_PHYPA</name>
<feature type="domain" description="TnsA endonuclease N-terminal" evidence="1">
    <location>
        <begin position="54"/>
        <end position="135"/>
    </location>
</feature>
<dbReference type="HOGENOM" id="CLU_1850348_0_0_1"/>
<evidence type="ECO:0000259" key="1">
    <source>
        <dbReference type="Pfam" id="PF08722"/>
    </source>
</evidence>
<reference evidence="2" key="1">
    <citation type="journal article" date="2008" name="Science">
        <title>The Physcomitrella genome reveals evolutionary insights into the conquest of land by plants.</title>
        <authorList>
            <person name="Rensing S."/>
            <person name="Lang D."/>
            <person name="Zimmer A."/>
            <person name="Terry A."/>
            <person name="Salamov A."/>
            <person name="Shapiro H."/>
            <person name="Nishiyama T."/>
            <person name="Perroud P.-F."/>
            <person name="Lindquist E."/>
            <person name="Kamisugi Y."/>
            <person name="Tanahashi T."/>
            <person name="Sakakibara K."/>
            <person name="Fujita T."/>
            <person name="Oishi K."/>
            <person name="Shin-I T."/>
            <person name="Kuroki Y."/>
            <person name="Toyoda A."/>
            <person name="Suzuki Y."/>
            <person name="Hashimoto A."/>
            <person name="Yamaguchi K."/>
            <person name="Sugano A."/>
            <person name="Kohara Y."/>
            <person name="Fujiyama A."/>
            <person name="Anterola A."/>
            <person name="Aoki S."/>
            <person name="Ashton N."/>
            <person name="Barbazuk W.B."/>
            <person name="Barker E."/>
            <person name="Bennetzen J."/>
            <person name="Bezanilla M."/>
            <person name="Blankenship R."/>
            <person name="Cho S.H."/>
            <person name="Dutcher S."/>
            <person name="Estelle M."/>
            <person name="Fawcett J.A."/>
            <person name="Gundlach H."/>
            <person name="Hanada K."/>
            <person name="Heyl A."/>
            <person name="Hicks K.A."/>
            <person name="Hugh J."/>
            <person name="Lohr M."/>
            <person name="Mayer K."/>
            <person name="Melkozernov A."/>
            <person name="Murata T."/>
            <person name="Nelson D."/>
            <person name="Pils B."/>
            <person name="Prigge M."/>
            <person name="Reiss B."/>
            <person name="Renner T."/>
            <person name="Rombauts S."/>
            <person name="Rushton P."/>
            <person name="Sanderfoot A."/>
            <person name="Schween G."/>
            <person name="Shiu S.-H."/>
            <person name="Stueber K."/>
            <person name="Theodoulou F.L."/>
            <person name="Tu H."/>
            <person name="Van de Peer Y."/>
            <person name="Verrier P.J."/>
            <person name="Waters E."/>
            <person name="Wood A."/>
            <person name="Yang L."/>
            <person name="Cove D."/>
            <person name="Cuming A."/>
            <person name="Hasebe M."/>
            <person name="Lucas S."/>
            <person name="Mishler D.B."/>
            <person name="Reski R."/>
            <person name="Grigoriev I."/>
            <person name="Quatrano R.S."/>
            <person name="Boore J.L."/>
        </authorList>
    </citation>
    <scope>NUCLEOTIDE SEQUENCE [LARGE SCALE GENOMIC DNA]</scope>
</reference>
<proteinExistence type="predicted"/>
<evidence type="ECO:0000313" key="2">
    <source>
        <dbReference type="EMBL" id="EDQ48538.1"/>
    </source>
</evidence>
<organism>
    <name type="scientific">Physcomitrium patens</name>
    <name type="common">Spreading-leaved earth moss</name>
    <name type="synonym">Physcomitrella patens</name>
    <dbReference type="NCBI Taxonomy" id="3218"/>
    <lineage>
        <taxon>Eukaryota</taxon>
        <taxon>Viridiplantae</taxon>
        <taxon>Streptophyta</taxon>
        <taxon>Embryophyta</taxon>
        <taxon>Bryophyta</taxon>
        <taxon>Bryophytina</taxon>
        <taxon>Bryopsida</taxon>
        <taxon>Funariidae</taxon>
        <taxon>Funariales</taxon>
        <taxon>Funariaceae</taxon>
        <taxon>Physcomitrium</taxon>
    </lineage>
</organism>